<reference evidence="1" key="1">
    <citation type="submission" date="2023-04" db="EMBL/GenBank/DDBJ databases">
        <title>A chromosome-level genome assembly of the parasitoid wasp Eretmocerus hayati.</title>
        <authorList>
            <person name="Zhong Y."/>
            <person name="Liu S."/>
            <person name="Liu Y."/>
        </authorList>
    </citation>
    <scope>NUCLEOTIDE SEQUENCE</scope>
    <source>
        <strain evidence="1">ZJU_SS_LIU_2023</strain>
    </source>
</reference>
<evidence type="ECO:0000313" key="2">
    <source>
        <dbReference type="Proteomes" id="UP001239111"/>
    </source>
</evidence>
<comment type="caution">
    <text evidence="1">The sequence shown here is derived from an EMBL/GenBank/DDBJ whole genome shotgun (WGS) entry which is preliminary data.</text>
</comment>
<gene>
    <name evidence="1" type="ORF">QAD02_000430</name>
</gene>
<evidence type="ECO:0000313" key="1">
    <source>
        <dbReference type="EMBL" id="KAJ8669171.1"/>
    </source>
</evidence>
<protein>
    <submittedName>
        <fullName evidence="1">Uncharacterized protein</fullName>
    </submittedName>
</protein>
<name>A0ACC2NDK7_9HYME</name>
<keyword evidence="2" id="KW-1185">Reference proteome</keyword>
<organism evidence="1 2">
    <name type="scientific">Eretmocerus hayati</name>
    <dbReference type="NCBI Taxonomy" id="131215"/>
    <lineage>
        <taxon>Eukaryota</taxon>
        <taxon>Metazoa</taxon>
        <taxon>Ecdysozoa</taxon>
        <taxon>Arthropoda</taxon>
        <taxon>Hexapoda</taxon>
        <taxon>Insecta</taxon>
        <taxon>Pterygota</taxon>
        <taxon>Neoptera</taxon>
        <taxon>Endopterygota</taxon>
        <taxon>Hymenoptera</taxon>
        <taxon>Apocrita</taxon>
        <taxon>Proctotrupomorpha</taxon>
        <taxon>Chalcidoidea</taxon>
        <taxon>Aphelinidae</taxon>
        <taxon>Aphelininae</taxon>
        <taxon>Eretmocerus</taxon>
    </lineage>
</organism>
<proteinExistence type="predicted"/>
<dbReference type="Proteomes" id="UP001239111">
    <property type="component" value="Chromosome 3"/>
</dbReference>
<sequence>MDEIEIDEVPGQRAESRMIHARGSLYYDPRRGCRGKLTIDEDGVLVSSEPHTGHQADPQLLQEELFLNECKSRARHTLEAFRDIFDAVSREMNYPGASWESARRKMEYARSQVIPRTPRRLNEVPERLEGYERMRGFYRGAMRLANGACAVIFILTAMLPYLNEATVLEADGTFRCVSTMPVMKQLYTIHITLFGKSISGIFVLTNSMQEIMYTEILRAVVRIVPALRNNVISVMLDFERAAMNAFSTVFENMILSGCYFHYVRAVMKKFYKLEIREGGVVRILKITEAIPFLPVAKIEQGFDYLNREALQFRDPKINQFVRYLNFWRRLAGVISVHRKRIKTNNGQENFHMRMNRRIQIHCRFWKLLDELKNAATDAYYSLVRVEAGRGGRAPVGQRQRDYNNRLTELEDSLDANDPLDVPRYLEDVMVFRRQFGHNAQNVVVAVPDNAEGADEAALSDDENLDPEVKDRQAQELVEDIQIHMQAGPGADAEAVENDAGQRRRCRRIQVAVPLLDKQNPVPRQGQRRPRTPEPNVRQLRPRMDRNGNGGVQNEEVGVEQQAQLDPSPLMIAEERPNEAPQVANVDVAGKC</sequence>
<accession>A0ACC2NDK7</accession>
<dbReference type="EMBL" id="CM056743">
    <property type="protein sequence ID" value="KAJ8669171.1"/>
    <property type="molecule type" value="Genomic_DNA"/>
</dbReference>